<gene>
    <name evidence="1" type="ORF">BECKLFY1418C_GA0070996_102729</name>
</gene>
<evidence type="ECO:0000313" key="1">
    <source>
        <dbReference type="EMBL" id="VFK16949.1"/>
    </source>
</evidence>
<reference evidence="1" key="1">
    <citation type="submission" date="2019-02" db="EMBL/GenBank/DDBJ databases">
        <authorList>
            <person name="Gruber-Vodicka R. H."/>
            <person name="Seah K. B. B."/>
        </authorList>
    </citation>
    <scope>NUCLEOTIDE SEQUENCE</scope>
    <source>
        <strain evidence="1">BECK_BY7</strain>
    </source>
</reference>
<protein>
    <submittedName>
        <fullName evidence="1">Uncharacterized protein</fullName>
    </submittedName>
</protein>
<dbReference type="EMBL" id="CAADFN010000027">
    <property type="protein sequence ID" value="VFK16949.1"/>
    <property type="molecule type" value="Genomic_DNA"/>
</dbReference>
<organism evidence="1">
    <name type="scientific">Candidatus Kentrum sp. LFY</name>
    <dbReference type="NCBI Taxonomy" id="2126342"/>
    <lineage>
        <taxon>Bacteria</taxon>
        <taxon>Pseudomonadati</taxon>
        <taxon>Pseudomonadota</taxon>
        <taxon>Gammaproteobacteria</taxon>
        <taxon>Candidatus Kentrum</taxon>
    </lineage>
</organism>
<sequence length="82" mass="9487">MIVKMYFVIFENFFEISLKNHSMISFISRSASQMSRVLQNANFALPMLNHAFYGLRRSLASYGDKKRIPSRTRIFCSGVMSP</sequence>
<accession>A0A450WIU7</accession>
<dbReference type="AlphaFoldDB" id="A0A450WIU7"/>
<proteinExistence type="predicted"/>
<name>A0A450WIU7_9GAMM</name>